<dbReference type="InterPro" id="IPR036590">
    <property type="entry name" value="SRAP-like"/>
</dbReference>
<comment type="caution">
    <text evidence="9">The sequence shown here is derived from an EMBL/GenBank/DDBJ whole genome shotgun (WGS) entry which is preliminary data.</text>
</comment>
<evidence type="ECO:0000256" key="3">
    <source>
        <dbReference type="ARBA" id="ARBA00022763"/>
    </source>
</evidence>
<dbReference type="PANTHER" id="PTHR13604">
    <property type="entry name" value="DC12-RELATED"/>
    <property type="match status" value="1"/>
</dbReference>
<comment type="similarity">
    <text evidence="1 8">Belongs to the SOS response-associated peptidase family.</text>
</comment>
<dbReference type="SUPFAM" id="SSF143081">
    <property type="entry name" value="BB1717-like"/>
    <property type="match status" value="1"/>
</dbReference>
<protein>
    <recommendedName>
        <fullName evidence="8">Abasic site processing protein</fullName>
        <ecNumber evidence="8">3.4.-.-</ecNumber>
    </recommendedName>
</protein>
<keyword evidence="5" id="KW-0190">Covalent protein-DNA linkage</keyword>
<evidence type="ECO:0000256" key="5">
    <source>
        <dbReference type="ARBA" id="ARBA00023124"/>
    </source>
</evidence>
<reference evidence="10" key="1">
    <citation type="journal article" date="2019" name="Int. J. Syst. Evol. Microbiol.">
        <title>The Global Catalogue of Microorganisms (GCM) 10K type strain sequencing project: providing services to taxonomists for standard genome sequencing and annotation.</title>
        <authorList>
            <consortium name="The Broad Institute Genomics Platform"/>
            <consortium name="The Broad Institute Genome Sequencing Center for Infectious Disease"/>
            <person name="Wu L."/>
            <person name="Ma J."/>
        </authorList>
    </citation>
    <scope>NUCLEOTIDE SEQUENCE [LARGE SCALE GENOMIC DNA]</scope>
    <source>
        <strain evidence="10">CECT 7184</strain>
    </source>
</reference>
<dbReference type="RefSeq" id="WP_385942444.1">
    <property type="nucleotide sequence ID" value="NZ_JBHSOZ010000009.1"/>
</dbReference>
<evidence type="ECO:0000256" key="2">
    <source>
        <dbReference type="ARBA" id="ARBA00022670"/>
    </source>
</evidence>
<gene>
    <name evidence="9" type="ORF">ACFPU1_14470</name>
</gene>
<keyword evidence="10" id="KW-1185">Reference proteome</keyword>
<evidence type="ECO:0000256" key="8">
    <source>
        <dbReference type="RuleBase" id="RU364100"/>
    </source>
</evidence>
<evidence type="ECO:0000256" key="6">
    <source>
        <dbReference type="ARBA" id="ARBA00023125"/>
    </source>
</evidence>
<dbReference type="EC" id="3.4.-.-" evidence="8"/>
<proteinExistence type="inferred from homology"/>
<evidence type="ECO:0000313" key="10">
    <source>
        <dbReference type="Proteomes" id="UP001596142"/>
    </source>
</evidence>
<keyword evidence="2 8" id="KW-0645">Protease</keyword>
<dbReference type="Pfam" id="PF02586">
    <property type="entry name" value="SRAP"/>
    <property type="match status" value="1"/>
</dbReference>
<dbReference type="PANTHER" id="PTHR13604:SF0">
    <property type="entry name" value="ABASIC SITE PROCESSING PROTEIN HMCES"/>
    <property type="match status" value="1"/>
</dbReference>
<keyword evidence="4 8" id="KW-0378">Hydrolase</keyword>
<dbReference type="Proteomes" id="UP001596142">
    <property type="component" value="Unassembled WGS sequence"/>
</dbReference>
<dbReference type="InterPro" id="IPR003738">
    <property type="entry name" value="SRAP"/>
</dbReference>
<evidence type="ECO:0000256" key="7">
    <source>
        <dbReference type="ARBA" id="ARBA00023239"/>
    </source>
</evidence>
<dbReference type="Gene3D" id="3.90.1680.10">
    <property type="entry name" value="SOS response associated peptidase-like"/>
    <property type="match status" value="1"/>
</dbReference>
<dbReference type="EMBL" id="JBHSOZ010000009">
    <property type="protein sequence ID" value="MFC5713971.1"/>
    <property type="molecule type" value="Genomic_DNA"/>
</dbReference>
<evidence type="ECO:0000313" key="9">
    <source>
        <dbReference type="EMBL" id="MFC5713971.1"/>
    </source>
</evidence>
<sequence>MCGRYTLTADKRMIQRRFAAEVIPERVDGRYNIAPSQEVLCIINDGTSNRAGFMRWGLVPSWADDPKIGFKMINARAETVHKKPAFKRLLQRRRCLIAADGFYEWKQENGGKQPYHIQVKEKPLFAFAGLWDKWEKKGEVISSCTIITTKANSLVEDIHARMPVILRAEREKEWLDKEEDDPYHLTTLLEAFPSEKMEAYPVSPQVNHPKNEYASLINSL</sequence>
<name>A0ABW0YP91_9BACI</name>
<evidence type="ECO:0000256" key="1">
    <source>
        <dbReference type="ARBA" id="ARBA00008136"/>
    </source>
</evidence>
<keyword evidence="7" id="KW-0456">Lyase</keyword>
<evidence type="ECO:0000256" key="4">
    <source>
        <dbReference type="ARBA" id="ARBA00022801"/>
    </source>
</evidence>
<keyword evidence="3" id="KW-0227">DNA damage</keyword>
<organism evidence="9 10">
    <name type="scientific">Thalassorhabdus alkalitolerans</name>
    <dbReference type="NCBI Taxonomy" id="2282697"/>
    <lineage>
        <taxon>Bacteria</taxon>
        <taxon>Bacillati</taxon>
        <taxon>Bacillota</taxon>
        <taxon>Bacilli</taxon>
        <taxon>Bacillales</taxon>
        <taxon>Bacillaceae</taxon>
        <taxon>Thalassorhabdus</taxon>
    </lineage>
</organism>
<keyword evidence="6" id="KW-0238">DNA-binding</keyword>
<accession>A0ABW0YP91</accession>